<evidence type="ECO:0000313" key="1">
    <source>
        <dbReference type="EMBL" id="KAG0553011.1"/>
    </source>
</evidence>
<reference evidence="1" key="2">
    <citation type="submission" date="2020-10" db="EMBL/GenBank/DDBJ databases">
        <authorList>
            <person name="Cooper E.A."/>
            <person name="Brenton Z.W."/>
            <person name="Flinn B.S."/>
            <person name="Jenkins J."/>
            <person name="Shu S."/>
            <person name="Flowers D."/>
            <person name="Luo F."/>
            <person name="Wang Y."/>
            <person name="Xia P."/>
            <person name="Barry K."/>
            <person name="Daum C."/>
            <person name="Lipzen A."/>
            <person name="Yoshinaga Y."/>
            <person name="Schmutz J."/>
            <person name="Saski C."/>
            <person name="Vermerris W."/>
            <person name="Kresovich S."/>
        </authorList>
    </citation>
    <scope>NUCLEOTIDE SEQUENCE</scope>
</reference>
<proteinExistence type="predicted"/>
<gene>
    <name evidence="1" type="ORF">BDA96_01G558300</name>
</gene>
<dbReference type="AlphaFoldDB" id="A0A921S7L9"/>
<comment type="caution">
    <text evidence="1">The sequence shown here is derived from an EMBL/GenBank/DDBJ whole genome shotgun (WGS) entry which is preliminary data.</text>
</comment>
<organism evidence="1 2">
    <name type="scientific">Sorghum bicolor</name>
    <name type="common">Sorghum</name>
    <name type="synonym">Sorghum vulgare</name>
    <dbReference type="NCBI Taxonomy" id="4558"/>
    <lineage>
        <taxon>Eukaryota</taxon>
        <taxon>Viridiplantae</taxon>
        <taxon>Streptophyta</taxon>
        <taxon>Embryophyta</taxon>
        <taxon>Tracheophyta</taxon>
        <taxon>Spermatophyta</taxon>
        <taxon>Magnoliopsida</taxon>
        <taxon>Liliopsida</taxon>
        <taxon>Poales</taxon>
        <taxon>Poaceae</taxon>
        <taxon>PACMAD clade</taxon>
        <taxon>Panicoideae</taxon>
        <taxon>Andropogonodae</taxon>
        <taxon>Andropogoneae</taxon>
        <taxon>Sorghinae</taxon>
        <taxon>Sorghum</taxon>
    </lineage>
</organism>
<protein>
    <submittedName>
        <fullName evidence="1">Uncharacterized protein</fullName>
    </submittedName>
</protein>
<sequence length="77" mass="8524">MDVWAIVDHDIRGKWTDGERMSRAAGPGLALPPLLSSSSSSLSMRRHSRTQGAGLSVSKFLAYMHALAELRKLERRC</sequence>
<accession>A0A921S7L9</accession>
<dbReference type="EMBL" id="CM027680">
    <property type="protein sequence ID" value="KAG0553011.1"/>
    <property type="molecule type" value="Genomic_DNA"/>
</dbReference>
<name>A0A921S7L9_SORBI</name>
<dbReference type="Proteomes" id="UP000807115">
    <property type="component" value="Chromosome 1"/>
</dbReference>
<reference evidence="1" key="1">
    <citation type="journal article" date="2019" name="BMC Genomics">
        <title>A new reference genome for Sorghum bicolor reveals high levels of sequence similarity between sweet and grain genotypes: implications for the genetics of sugar metabolism.</title>
        <authorList>
            <person name="Cooper E.A."/>
            <person name="Brenton Z.W."/>
            <person name="Flinn B.S."/>
            <person name="Jenkins J."/>
            <person name="Shu S."/>
            <person name="Flowers D."/>
            <person name="Luo F."/>
            <person name="Wang Y."/>
            <person name="Xia P."/>
            <person name="Barry K."/>
            <person name="Daum C."/>
            <person name="Lipzen A."/>
            <person name="Yoshinaga Y."/>
            <person name="Schmutz J."/>
            <person name="Saski C."/>
            <person name="Vermerris W."/>
            <person name="Kresovich S."/>
        </authorList>
    </citation>
    <scope>NUCLEOTIDE SEQUENCE</scope>
</reference>
<evidence type="ECO:0000313" key="2">
    <source>
        <dbReference type="Proteomes" id="UP000807115"/>
    </source>
</evidence>